<dbReference type="Gene3D" id="1.10.3720.10">
    <property type="entry name" value="MetI-like"/>
    <property type="match status" value="1"/>
</dbReference>
<dbReference type="PROSITE" id="PS50928">
    <property type="entry name" value="ABC_TM1"/>
    <property type="match status" value="1"/>
</dbReference>
<evidence type="ECO:0000256" key="3">
    <source>
        <dbReference type="ARBA" id="ARBA00022475"/>
    </source>
</evidence>
<reference evidence="11" key="1">
    <citation type="journal article" date="2017" name="Appl. Environ. Microbiol.">
        <title>Molecular characterization of an Endozoicomonas-like organism causing infection in king scallop Pecten maximus L.</title>
        <authorList>
            <person name="Cano I."/>
            <person name="van Aerle R."/>
            <person name="Ross S."/>
            <person name="Verner-Jeffreys D.W."/>
            <person name="Paley R.K."/>
            <person name="Rimmer G."/>
            <person name="Ryder D."/>
            <person name="Hooper P."/>
            <person name="Stone D."/>
            <person name="Feist S.W."/>
        </authorList>
    </citation>
    <scope>NUCLEOTIDE SEQUENCE</scope>
</reference>
<evidence type="ECO:0000256" key="9">
    <source>
        <dbReference type="SAM" id="Phobius"/>
    </source>
</evidence>
<dbReference type="GO" id="GO:0055085">
    <property type="term" value="P:transmembrane transport"/>
    <property type="evidence" value="ECO:0007669"/>
    <property type="project" value="InterPro"/>
</dbReference>
<dbReference type="PANTHER" id="PTHR43386">
    <property type="entry name" value="OLIGOPEPTIDE TRANSPORT SYSTEM PERMEASE PROTEIN APPC"/>
    <property type="match status" value="1"/>
</dbReference>
<keyword evidence="3" id="KW-1003">Cell membrane</keyword>
<evidence type="ECO:0000313" key="11">
    <source>
        <dbReference type="EMBL" id="PJE80288.1"/>
    </source>
</evidence>
<keyword evidence="2" id="KW-0813">Transport</keyword>
<dbReference type="InterPro" id="IPR050366">
    <property type="entry name" value="BP-dependent_transpt_permease"/>
</dbReference>
<feature type="domain" description="ABC transmembrane type-1" evidence="10">
    <location>
        <begin position="230"/>
        <end position="440"/>
    </location>
</feature>
<dbReference type="PANTHER" id="PTHR43386:SF24">
    <property type="entry name" value="OLIGOPEPTIDE TRANSPORT SYSTEM PERMEASE PROTEIN AMID"/>
    <property type="match status" value="1"/>
</dbReference>
<feature type="transmembrane region" description="Helical" evidence="9">
    <location>
        <begin position="151"/>
        <end position="172"/>
    </location>
</feature>
<dbReference type="SUPFAM" id="SSF161098">
    <property type="entry name" value="MetI-like"/>
    <property type="match status" value="1"/>
</dbReference>
<feature type="transmembrane region" description="Helical" evidence="9">
    <location>
        <begin position="6"/>
        <end position="27"/>
    </location>
</feature>
<evidence type="ECO:0000256" key="6">
    <source>
        <dbReference type="ARBA" id="ARBA00022927"/>
    </source>
</evidence>
<proteinExistence type="predicted"/>
<dbReference type="GO" id="GO:0015031">
    <property type="term" value="P:protein transport"/>
    <property type="evidence" value="ECO:0007669"/>
    <property type="project" value="UniProtKB-KW"/>
</dbReference>
<evidence type="ECO:0000256" key="7">
    <source>
        <dbReference type="ARBA" id="ARBA00022989"/>
    </source>
</evidence>
<sequence length="466" mass="52196">MKPVFLWSDVLLYILLVAIGVFIVNLMRNPQNRQRWREVFQSRLGMSCFIVILTYILIGFTDSLHFRVALEPVPGQNNEKTFYSSDVYSVLDKLLGEMGEVNERTYSAPFSLKSYSRENMLDDKGHIYRGYPELEHAGNHLKPGEDKGRDIFWQSVIGIGKGIGTSLLLIGFHYGWRRGRRTNLAWQSAYITTTGIICMLAWLQHVGNLYHVLGTDMGGTDVLYKAFKGVRTGMMIGSLATLIMLPIAVSLGIAAGYFKGWVDDIIQYLYTTLSSIPGILLIAAVVLLFQVWIDLHPDYFLTSLEKGDAQFIALCFILGVTSWATLCRLLRAETLKLSQLDYIQAAHAFGVSHFRVIFRHILPNVTHIILITFILDFSGLVLAEAVLAYIGIGVDASMISWGNMITSGSSELSRDPAVWWNLTGAFLFMFVLVLAANLFADLVNHVFNPKTVNTVDAFRSGLPDEK</sequence>
<feature type="transmembrane region" description="Helical" evidence="9">
    <location>
        <begin position="311"/>
        <end position="330"/>
    </location>
</feature>
<organism evidence="11">
    <name type="scientific">invertebrate metagenome</name>
    <dbReference type="NCBI Taxonomy" id="1711999"/>
    <lineage>
        <taxon>unclassified sequences</taxon>
        <taxon>metagenomes</taxon>
        <taxon>organismal metagenomes</taxon>
    </lineage>
</organism>
<dbReference type="InterPro" id="IPR035906">
    <property type="entry name" value="MetI-like_sf"/>
</dbReference>
<feature type="transmembrane region" description="Helical" evidence="9">
    <location>
        <begin position="39"/>
        <end position="58"/>
    </location>
</feature>
<gene>
    <name evidence="11" type="ORF">CI610_00715</name>
</gene>
<dbReference type="EMBL" id="NSIT01000023">
    <property type="protein sequence ID" value="PJE80288.1"/>
    <property type="molecule type" value="Genomic_DNA"/>
</dbReference>
<dbReference type="CDD" id="cd06261">
    <property type="entry name" value="TM_PBP2"/>
    <property type="match status" value="1"/>
</dbReference>
<dbReference type="AlphaFoldDB" id="A0A2H9TAZ0"/>
<name>A0A2H9TAZ0_9ZZZZ</name>
<feature type="transmembrane region" description="Helical" evidence="9">
    <location>
        <begin position="368"/>
        <end position="392"/>
    </location>
</feature>
<dbReference type="GO" id="GO:0005886">
    <property type="term" value="C:plasma membrane"/>
    <property type="evidence" value="ECO:0007669"/>
    <property type="project" value="UniProtKB-SubCell"/>
</dbReference>
<feature type="transmembrane region" description="Helical" evidence="9">
    <location>
        <begin position="184"/>
        <end position="203"/>
    </location>
</feature>
<dbReference type="InterPro" id="IPR000515">
    <property type="entry name" value="MetI-like"/>
</dbReference>
<comment type="caution">
    <text evidence="11">The sequence shown here is derived from an EMBL/GenBank/DDBJ whole genome shotgun (WGS) entry which is preliminary data.</text>
</comment>
<evidence type="ECO:0000256" key="4">
    <source>
        <dbReference type="ARBA" id="ARBA00022692"/>
    </source>
</evidence>
<evidence type="ECO:0000256" key="2">
    <source>
        <dbReference type="ARBA" id="ARBA00022448"/>
    </source>
</evidence>
<feature type="transmembrane region" description="Helical" evidence="9">
    <location>
        <begin position="270"/>
        <end position="291"/>
    </location>
</feature>
<keyword evidence="5" id="KW-0571">Peptide transport</keyword>
<evidence type="ECO:0000259" key="10">
    <source>
        <dbReference type="PROSITE" id="PS50928"/>
    </source>
</evidence>
<evidence type="ECO:0000256" key="1">
    <source>
        <dbReference type="ARBA" id="ARBA00004651"/>
    </source>
</evidence>
<evidence type="ECO:0000256" key="8">
    <source>
        <dbReference type="ARBA" id="ARBA00023136"/>
    </source>
</evidence>
<keyword evidence="6" id="KW-0653">Protein transport</keyword>
<evidence type="ECO:0000256" key="5">
    <source>
        <dbReference type="ARBA" id="ARBA00022856"/>
    </source>
</evidence>
<accession>A0A2H9TAZ0</accession>
<keyword evidence="8 9" id="KW-0472">Membrane</keyword>
<feature type="transmembrane region" description="Helical" evidence="9">
    <location>
        <begin position="234"/>
        <end position="258"/>
    </location>
</feature>
<feature type="transmembrane region" description="Helical" evidence="9">
    <location>
        <begin position="418"/>
        <end position="440"/>
    </location>
</feature>
<dbReference type="GO" id="GO:0015833">
    <property type="term" value="P:peptide transport"/>
    <property type="evidence" value="ECO:0007669"/>
    <property type="project" value="UniProtKB-KW"/>
</dbReference>
<keyword evidence="7 9" id="KW-1133">Transmembrane helix</keyword>
<dbReference type="Pfam" id="PF00528">
    <property type="entry name" value="BPD_transp_1"/>
    <property type="match status" value="1"/>
</dbReference>
<comment type="subcellular location">
    <subcellularLocation>
        <location evidence="1">Cell membrane</location>
        <topology evidence="1">Multi-pass membrane protein</topology>
    </subcellularLocation>
</comment>
<keyword evidence="4 9" id="KW-0812">Transmembrane</keyword>
<protein>
    <submittedName>
        <fullName evidence="11">Putative peptide transport permease protein</fullName>
    </submittedName>
</protein>